<evidence type="ECO:0000313" key="4">
    <source>
        <dbReference type="Proteomes" id="UP000565576"/>
    </source>
</evidence>
<reference evidence="3 4" key="1">
    <citation type="submission" date="2020-08" db="EMBL/GenBank/DDBJ databases">
        <title>Genomic Encyclopedia of Type Strains, Phase IV (KMG-V): Genome sequencing to study the core and pangenomes of soil and plant-associated prokaryotes.</title>
        <authorList>
            <person name="Whitman W."/>
        </authorList>
    </citation>
    <scope>NUCLEOTIDE SEQUENCE [LARGE SCALE GENOMIC DNA]</scope>
    <source>
        <strain evidence="3 4">SEMIA 4060</strain>
    </source>
</reference>
<organism evidence="3 4">
    <name type="scientific">Rhizobium lusitanum</name>
    <dbReference type="NCBI Taxonomy" id="293958"/>
    <lineage>
        <taxon>Bacteria</taxon>
        <taxon>Pseudomonadati</taxon>
        <taxon>Pseudomonadota</taxon>
        <taxon>Alphaproteobacteria</taxon>
        <taxon>Hyphomicrobiales</taxon>
        <taxon>Rhizobiaceae</taxon>
        <taxon>Rhizobium/Agrobacterium group</taxon>
        <taxon>Rhizobium</taxon>
    </lineage>
</organism>
<accession>A0A7X0ITT2</accession>
<feature type="region of interest" description="Disordered" evidence="1">
    <location>
        <begin position="78"/>
        <end position="103"/>
    </location>
</feature>
<sequence length="204" mass="22019">MRLHRDGRGLASIEFILSAPVILLIVIAVRQANLLSVRRIDTMREVRSAAFAEASGLTCTSDFSQTIPIPIPQIASALPAGQGPERTTCSSQPSNGGGGDPSRTFVWDDVNKKAKSVSDNLAGDLANEKPTLVTATATRVYRYSTNPLTKPFRWTDRFTVDDSTLFASTNDTTRRGYDPTLRKSIRNVASGAGDLFDGIFPGAK</sequence>
<comment type="caution">
    <text evidence="3">The sequence shown here is derived from an EMBL/GenBank/DDBJ whole genome shotgun (WGS) entry which is preliminary data.</text>
</comment>
<dbReference type="EMBL" id="JACHBG010000011">
    <property type="protein sequence ID" value="MBB6487050.1"/>
    <property type="molecule type" value="Genomic_DNA"/>
</dbReference>
<evidence type="ECO:0000313" key="3">
    <source>
        <dbReference type="EMBL" id="MBB6487050.1"/>
    </source>
</evidence>
<dbReference type="Proteomes" id="UP000565576">
    <property type="component" value="Unassembled WGS sequence"/>
</dbReference>
<name>A0A7X0ITT2_9HYPH</name>
<gene>
    <name evidence="3" type="ORF">GGD46_004350</name>
</gene>
<feature type="transmembrane region" description="Helical" evidence="2">
    <location>
        <begin position="12"/>
        <end position="29"/>
    </location>
</feature>
<proteinExistence type="predicted"/>
<keyword evidence="2" id="KW-0472">Membrane</keyword>
<feature type="compositionally biased region" description="Polar residues" evidence="1">
    <location>
        <begin position="85"/>
        <end position="94"/>
    </location>
</feature>
<evidence type="ECO:0000256" key="1">
    <source>
        <dbReference type="SAM" id="MobiDB-lite"/>
    </source>
</evidence>
<evidence type="ECO:0000256" key="2">
    <source>
        <dbReference type="SAM" id="Phobius"/>
    </source>
</evidence>
<keyword evidence="2" id="KW-1133">Transmembrane helix</keyword>
<protein>
    <recommendedName>
        <fullName evidence="5">Pilus assembly protein</fullName>
    </recommendedName>
</protein>
<keyword evidence="2" id="KW-0812">Transmembrane</keyword>
<dbReference type="AlphaFoldDB" id="A0A7X0ITT2"/>
<evidence type="ECO:0008006" key="5">
    <source>
        <dbReference type="Google" id="ProtNLM"/>
    </source>
</evidence>